<proteinExistence type="predicted"/>
<evidence type="ECO:0000256" key="2">
    <source>
        <dbReference type="ARBA" id="ARBA00022448"/>
    </source>
</evidence>
<dbReference type="SUPFAM" id="SSF103473">
    <property type="entry name" value="MFS general substrate transporter"/>
    <property type="match status" value="1"/>
</dbReference>
<dbReference type="Pfam" id="PF07690">
    <property type="entry name" value="MFS_1"/>
    <property type="match status" value="1"/>
</dbReference>
<feature type="region of interest" description="Disordered" evidence="8">
    <location>
        <begin position="419"/>
        <end position="439"/>
    </location>
</feature>
<comment type="subcellular location">
    <subcellularLocation>
        <location evidence="1">Cell membrane</location>
        <topology evidence="1">Multi-pass membrane protein</topology>
    </subcellularLocation>
</comment>
<evidence type="ECO:0000256" key="7">
    <source>
        <dbReference type="ARBA" id="ARBA00023136"/>
    </source>
</evidence>
<feature type="transmembrane region" description="Helical" evidence="9">
    <location>
        <begin position="186"/>
        <end position="205"/>
    </location>
</feature>
<sequence>MTGSATPEPRLRRSVAATVVGNFVEYFDWLAYGLFAPLFAAQFFPAADPVTSLLGAFAVFAAGMLFRPLGGVLFGRLADRRGRRPALLLSIALMAAGSTLIGIAPTYEQIGVFAALLLLLARAAQGLSSGGEWPAAVTYLMEMAAENRKCFYGGLFSMTASAGAFLAALLGGGLSDLLGPAAMTEWGWRVPFLLGGVFGVVLLLARNRLAETAVFEREVRPRPARGSFRKVLVEYRRQVLLVVLFVAGLTTVIGTWSTVVPAIGHRIAPPGTMFWAVVVVNLISMATMPFLGRLADRVGERRFLTAVTLVFLVAGPFAYLGMTPDLAVLTAAYGSGVLYMGCVTAVMPKMLAAVFPPEVRGLGIGLPHGLTTAILGGLTPSVATYLDGRGLSGWYIAGVMATVLLGWLAAVVAVRRPAAAPPGSSAPAPRRREPAGLAG</sequence>
<feature type="transmembrane region" description="Helical" evidence="9">
    <location>
        <begin position="239"/>
        <end position="260"/>
    </location>
</feature>
<gene>
    <name evidence="11" type="ORF">GCM10017559_75910</name>
</gene>
<evidence type="ECO:0000256" key="5">
    <source>
        <dbReference type="ARBA" id="ARBA00022847"/>
    </source>
</evidence>
<evidence type="ECO:0000256" key="1">
    <source>
        <dbReference type="ARBA" id="ARBA00004651"/>
    </source>
</evidence>
<evidence type="ECO:0000259" key="10">
    <source>
        <dbReference type="PROSITE" id="PS50850"/>
    </source>
</evidence>
<keyword evidence="2" id="KW-0813">Transport</keyword>
<keyword evidence="5" id="KW-0769">Symport</keyword>
<feature type="compositionally biased region" description="Low complexity" evidence="8">
    <location>
        <begin position="419"/>
        <end position="428"/>
    </location>
</feature>
<dbReference type="RefSeq" id="WP_344905912.1">
    <property type="nucleotide sequence ID" value="NZ_BAAAWD010000026.1"/>
</dbReference>
<reference evidence="12" key="1">
    <citation type="journal article" date="2019" name="Int. J. Syst. Evol. Microbiol.">
        <title>The Global Catalogue of Microorganisms (GCM) 10K type strain sequencing project: providing services to taxonomists for standard genome sequencing and annotation.</title>
        <authorList>
            <consortium name="The Broad Institute Genomics Platform"/>
            <consortium name="The Broad Institute Genome Sequencing Center for Infectious Disease"/>
            <person name="Wu L."/>
            <person name="Ma J."/>
        </authorList>
    </citation>
    <scope>NUCLEOTIDE SEQUENCE [LARGE SCALE GENOMIC DNA]</scope>
    <source>
        <strain evidence="12">JCM 3106</strain>
    </source>
</reference>
<feature type="transmembrane region" description="Helical" evidence="9">
    <location>
        <begin position="150"/>
        <end position="174"/>
    </location>
</feature>
<feature type="transmembrane region" description="Helical" evidence="9">
    <location>
        <begin position="53"/>
        <end position="74"/>
    </location>
</feature>
<dbReference type="Proteomes" id="UP001499930">
    <property type="component" value="Unassembled WGS sequence"/>
</dbReference>
<feature type="transmembrane region" description="Helical" evidence="9">
    <location>
        <begin position="359"/>
        <end position="382"/>
    </location>
</feature>
<feature type="transmembrane region" description="Helical" evidence="9">
    <location>
        <begin position="303"/>
        <end position="320"/>
    </location>
</feature>
<evidence type="ECO:0000256" key="6">
    <source>
        <dbReference type="ARBA" id="ARBA00022989"/>
    </source>
</evidence>
<name>A0ABP6L9U9_9ACTN</name>
<dbReference type="PANTHER" id="PTHR43528">
    <property type="entry name" value="ALPHA-KETOGLUTARATE PERMEASE"/>
    <property type="match status" value="1"/>
</dbReference>
<comment type="caution">
    <text evidence="11">The sequence shown here is derived from an EMBL/GenBank/DDBJ whole genome shotgun (WGS) entry which is preliminary data.</text>
</comment>
<evidence type="ECO:0000313" key="11">
    <source>
        <dbReference type="EMBL" id="GAA3036974.1"/>
    </source>
</evidence>
<keyword evidence="12" id="KW-1185">Reference proteome</keyword>
<organism evidence="11 12">
    <name type="scientific">Streptosporangium longisporum</name>
    <dbReference type="NCBI Taxonomy" id="46187"/>
    <lineage>
        <taxon>Bacteria</taxon>
        <taxon>Bacillati</taxon>
        <taxon>Actinomycetota</taxon>
        <taxon>Actinomycetes</taxon>
        <taxon>Streptosporangiales</taxon>
        <taxon>Streptosporangiaceae</taxon>
        <taxon>Streptosporangium</taxon>
    </lineage>
</organism>
<keyword evidence="7 9" id="KW-0472">Membrane</keyword>
<dbReference type="PANTHER" id="PTHR43528:SF1">
    <property type="entry name" value="ALPHA-KETOGLUTARATE PERMEASE"/>
    <property type="match status" value="1"/>
</dbReference>
<evidence type="ECO:0000313" key="12">
    <source>
        <dbReference type="Proteomes" id="UP001499930"/>
    </source>
</evidence>
<dbReference type="InterPro" id="IPR036259">
    <property type="entry name" value="MFS_trans_sf"/>
</dbReference>
<evidence type="ECO:0000256" key="4">
    <source>
        <dbReference type="ARBA" id="ARBA00022692"/>
    </source>
</evidence>
<evidence type="ECO:0000256" key="8">
    <source>
        <dbReference type="SAM" id="MobiDB-lite"/>
    </source>
</evidence>
<keyword evidence="4 9" id="KW-0812">Transmembrane</keyword>
<dbReference type="Gene3D" id="1.20.1250.20">
    <property type="entry name" value="MFS general substrate transporter like domains"/>
    <property type="match status" value="1"/>
</dbReference>
<keyword evidence="3" id="KW-1003">Cell membrane</keyword>
<feature type="transmembrane region" description="Helical" evidence="9">
    <location>
        <begin position="110"/>
        <end position="129"/>
    </location>
</feature>
<dbReference type="InterPro" id="IPR011701">
    <property type="entry name" value="MFS"/>
</dbReference>
<feature type="transmembrane region" description="Helical" evidence="9">
    <location>
        <begin position="29"/>
        <end position="47"/>
    </location>
</feature>
<dbReference type="EMBL" id="BAAAWD010000026">
    <property type="protein sequence ID" value="GAA3036974.1"/>
    <property type="molecule type" value="Genomic_DNA"/>
</dbReference>
<feature type="transmembrane region" description="Helical" evidence="9">
    <location>
        <begin position="326"/>
        <end position="347"/>
    </location>
</feature>
<dbReference type="PROSITE" id="PS50850">
    <property type="entry name" value="MFS"/>
    <property type="match status" value="1"/>
</dbReference>
<feature type="transmembrane region" description="Helical" evidence="9">
    <location>
        <begin position="394"/>
        <end position="414"/>
    </location>
</feature>
<feature type="compositionally biased region" description="Basic and acidic residues" evidence="8">
    <location>
        <begin position="430"/>
        <end position="439"/>
    </location>
</feature>
<keyword evidence="6 9" id="KW-1133">Transmembrane helix</keyword>
<evidence type="ECO:0000256" key="3">
    <source>
        <dbReference type="ARBA" id="ARBA00022475"/>
    </source>
</evidence>
<dbReference type="InterPro" id="IPR020846">
    <property type="entry name" value="MFS_dom"/>
</dbReference>
<feature type="domain" description="Major facilitator superfamily (MFS) profile" evidence="10">
    <location>
        <begin position="14"/>
        <end position="416"/>
    </location>
</feature>
<feature type="transmembrane region" description="Helical" evidence="9">
    <location>
        <begin position="86"/>
        <end position="104"/>
    </location>
</feature>
<evidence type="ECO:0000256" key="9">
    <source>
        <dbReference type="SAM" id="Phobius"/>
    </source>
</evidence>
<protein>
    <submittedName>
        <fullName evidence="11">MFS transporter</fullName>
    </submittedName>
</protein>
<dbReference type="InterPro" id="IPR051084">
    <property type="entry name" value="H+-coupled_symporters"/>
</dbReference>
<feature type="transmembrane region" description="Helical" evidence="9">
    <location>
        <begin position="272"/>
        <end position="291"/>
    </location>
</feature>
<accession>A0ABP6L9U9</accession>